<dbReference type="PANTHER" id="PTHR12835">
    <property type="entry name" value="BIOTIN PROTEIN LIGASE"/>
    <property type="match status" value="1"/>
</dbReference>
<evidence type="ECO:0000313" key="2">
    <source>
        <dbReference type="EMBL" id="KAK4593989.1"/>
    </source>
</evidence>
<evidence type="ECO:0000259" key="1">
    <source>
        <dbReference type="PROSITE" id="PS51733"/>
    </source>
</evidence>
<keyword evidence="3" id="KW-1185">Reference proteome</keyword>
<comment type="caution">
    <text evidence="2">The sequence shown here is derived from an EMBL/GenBank/DDBJ whole genome shotgun (WGS) entry which is preliminary data.</text>
</comment>
<dbReference type="GO" id="GO:0005737">
    <property type="term" value="C:cytoplasm"/>
    <property type="evidence" value="ECO:0007669"/>
    <property type="project" value="TreeGrafter"/>
</dbReference>
<dbReference type="PROSITE" id="PS51733">
    <property type="entry name" value="BPL_LPL_CATALYTIC"/>
    <property type="match status" value="1"/>
</dbReference>
<dbReference type="InterPro" id="IPR004143">
    <property type="entry name" value="BPL_LPL_catalytic"/>
</dbReference>
<protein>
    <recommendedName>
        <fullName evidence="1">BPL/LPL catalytic domain-containing protein</fullName>
    </recommendedName>
</protein>
<feature type="domain" description="BPL/LPL catalytic" evidence="1">
    <location>
        <begin position="59"/>
        <end position="243"/>
    </location>
</feature>
<sequence length="274" mass="30770">MDSSSSSTLVLCGKSTAENEIALSLKSNKTLKLPGDSEVSVLLKSELEKPLEENSFRIDSYMGSLSTSQFGRFLIWSPRLPSTHDVVSHNFGELPFGTVCVADVQFKGRGMCGNLQLVSCLMFSFTTQMEDGRFVPLVQYVVSLAITEAIKDVCDKNIKWSNDLYLNGLKVGGILCTSTYRLKKFNVSDEEILAAFFEKFEKFNDLFINQGFQTLEELYYKTWLHSGQRVIVQEKNEDQMVENVVTIQGLTSSGYLLAIGDDNQMYELHPDGNR</sequence>
<name>A0AAN7FMN1_QUERU</name>
<dbReference type="SUPFAM" id="SSF55681">
    <property type="entry name" value="Class II aaRS and biotin synthetases"/>
    <property type="match status" value="1"/>
</dbReference>
<dbReference type="EMBL" id="JAXUIC010000004">
    <property type="protein sequence ID" value="KAK4593989.1"/>
    <property type="molecule type" value="Genomic_DNA"/>
</dbReference>
<evidence type="ECO:0000313" key="3">
    <source>
        <dbReference type="Proteomes" id="UP001324115"/>
    </source>
</evidence>
<dbReference type="Proteomes" id="UP001324115">
    <property type="component" value="Unassembled WGS sequence"/>
</dbReference>
<organism evidence="2 3">
    <name type="scientific">Quercus rubra</name>
    <name type="common">Northern red oak</name>
    <name type="synonym">Quercus borealis</name>
    <dbReference type="NCBI Taxonomy" id="3512"/>
    <lineage>
        <taxon>Eukaryota</taxon>
        <taxon>Viridiplantae</taxon>
        <taxon>Streptophyta</taxon>
        <taxon>Embryophyta</taxon>
        <taxon>Tracheophyta</taxon>
        <taxon>Spermatophyta</taxon>
        <taxon>Magnoliopsida</taxon>
        <taxon>eudicotyledons</taxon>
        <taxon>Gunneridae</taxon>
        <taxon>Pentapetalae</taxon>
        <taxon>rosids</taxon>
        <taxon>fabids</taxon>
        <taxon>Fagales</taxon>
        <taxon>Fagaceae</taxon>
        <taxon>Quercus</taxon>
    </lineage>
</organism>
<dbReference type="GO" id="GO:0004077">
    <property type="term" value="F:biotin--[biotin carboxyl-carrier protein] ligase activity"/>
    <property type="evidence" value="ECO:0007669"/>
    <property type="project" value="TreeGrafter"/>
</dbReference>
<gene>
    <name evidence="2" type="ORF">RGQ29_017885</name>
</gene>
<reference evidence="2 3" key="1">
    <citation type="journal article" date="2023" name="G3 (Bethesda)">
        <title>A haplotype-resolved chromosome-scale genome for Quercus rubra L. provides insights into the genetics of adaptive traits for red oak species.</title>
        <authorList>
            <person name="Kapoor B."/>
            <person name="Jenkins J."/>
            <person name="Schmutz J."/>
            <person name="Zhebentyayeva T."/>
            <person name="Kuelheim C."/>
            <person name="Coggeshall M."/>
            <person name="Heim C."/>
            <person name="Lasky J.R."/>
            <person name="Leites L."/>
            <person name="Islam-Faridi N."/>
            <person name="Romero-Severson J."/>
            <person name="DeLeo V.L."/>
            <person name="Lucas S.M."/>
            <person name="Lazic D."/>
            <person name="Gailing O."/>
            <person name="Carlson J."/>
            <person name="Staton M."/>
        </authorList>
    </citation>
    <scope>NUCLEOTIDE SEQUENCE [LARGE SCALE GENOMIC DNA]</scope>
    <source>
        <strain evidence="2">Pseudo-F2</strain>
    </source>
</reference>
<dbReference type="PANTHER" id="PTHR12835:SF5">
    <property type="entry name" value="BIOTIN--PROTEIN LIGASE"/>
    <property type="match status" value="1"/>
</dbReference>
<dbReference type="Pfam" id="PF03099">
    <property type="entry name" value="BPL_LplA_LipB"/>
    <property type="match status" value="1"/>
</dbReference>
<accession>A0AAN7FMN1</accession>
<dbReference type="Gene3D" id="3.30.930.10">
    <property type="entry name" value="Bira Bifunctional Protein, Domain 2"/>
    <property type="match status" value="1"/>
</dbReference>
<dbReference type="AlphaFoldDB" id="A0AAN7FMN1"/>
<dbReference type="InterPro" id="IPR045864">
    <property type="entry name" value="aa-tRNA-synth_II/BPL/LPL"/>
</dbReference>
<proteinExistence type="predicted"/>